<accession>A0A5B8U8H8</accession>
<dbReference type="Proteomes" id="UP000321805">
    <property type="component" value="Chromosome"/>
</dbReference>
<dbReference type="AlphaFoldDB" id="A0A5B8U8H8"/>
<dbReference type="KEGG" id="bsol:FSW04_18560"/>
<reference evidence="2 3" key="1">
    <citation type="journal article" date="2018" name="J. Microbiol.">
        <title>Baekduia soli gen. nov., sp. nov., a novel bacterium isolated from the soil of Baekdu Mountain and proposal of a novel family name, Baekduiaceae fam. nov.</title>
        <authorList>
            <person name="An D.S."/>
            <person name="Siddiqi M.Z."/>
            <person name="Kim K.H."/>
            <person name="Yu H.S."/>
            <person name="Im W.T."/>
        </authorList>
    </citation>
    <scope>NUCLEOTIDE SEQUENCE [LARGE SCALE GENOMIC DNA]</scope>
    <source>
        <strain evidence="2 3">BR7-21</strain>
    </source>
</reference>
<name>A0A5B8U8H8_9ACTN</name>
<organism evidence="2 3">
    <name type="scientific">Baekduia soli</name>
    <dbReference type="NCBI Taxonomy" id="496014"/>
    <lineage>
        <taxon>Bacteria</taxon>
        <taxon>Bacillati</taxon>
        <taxon>Actinomycetota</taxon>
        <taxon>Thermoleophilia</taxon>
        <taxon>Solirubrobacterales</taxon>
        <taxon>Baekduiaceae</taxon>
        <taxon>Baekduia</taxon>
    </lineage>
</organism>
<evidence type="ECO:0000256" key="1">
    <source>
        <dbReference type="SAM" id="MobiDB-lite"/>
    </source>
</evidence>
<feature type="compositionally biased region" description="Low complexity" evidence="1">
    <location>
        <begin position="167"/>
        <end position="184"/>
    </location>
</feature>
<dbReference type="OrthoDB" id="9856702at2"/>
<evidence type="ECO:0000313" key="2">
    <source>
        <dbReference type="EMBL" id="QEC49374.1"/>
    </source>
</evidence>
<sequence>MSVRFGEDGAQKSYPDLARLTPLPSADNPFFVFLGVKADQKTAVFLVSSDAVATGDGTCKPSASVCQEIELKKGDVEFFDLGSGTAGVVQYELELTGIAKVKAATAASAARARARESAAGRDFLRQLAVQDPAALAGWDYSRSLGVLVAKDPAVHVDAANLPSSVAKAAAGPAAEQTTSTVPTVPASPQP</sequence>
<feature type="region of interest" description="Disordered" evidence="1">
    <location>
        <begin position="167"/>
        <end position="190"/>
    </location>
</feature>
<keyword evidence="3" id="KW-1185">Reference proteome</keyword>
<protein>
    <submittedName>
        <fullName evidence="2">Uncharacterized protein</fullName>
    </submittedName>
</protein>
<dbReference type="RefSeq" id="WP_146921736.1">
    <property type="nucleotide sequence ID" value="NZ_CP042430.1"/>
</dbReference>
<proteinExistence type="predicted"/>
<gene>
    <name evidence="2" type="ORF">FSW04_18560</name>
</gene>
<dbReference type="EMBL" id="CP042430">
    <property type="protein sequence ID" value="QEC49374.1"/>
    <property type="molecule type" value="Genomic_DNA"/>
</dbReference>
<evidence type="ECO:0000313" key="3">
    <source>
        <dbReference type="Proteomes" id="UP000321805"/>
    </source>
</evidence>